<dbReference type="RefSeq" id="WP_035537870.1">
    <property type="nucleotide sequence ID" value="NZ_ARYL01000012.1"/>
</dbReference>
<evidence type="ECO:0000313" key="3">
    <source>
        <dbReference type="EMBL" id="KDA02655.1"/>
    </source>
</evidence>
<feature type="transmembrane region" description="Helical" evidence="2">
    <location>
        <begin position="5"/>
        <end position="23"/>
    </location>
</feature>
<dbReference type="PATRIC" id="fig|1280953.3.peg.1901"/>
<evidence type="ECO:0000313" key="4">
    <source>
        <dbReference type="Proteomes" id="UP000024942"/>
    </source>
</evidence>
<dbReference type="Proteomes" id="UP000024942">
    <property type="component" value="Unassembled WGS sequence"/>
</dbReference>
<dbReference type="OrthoDB" id="7620066at2"/>
<keyword evidence="4" id="KW-1185">Reference proteome</keyword>
<proteinExistence type="predicted"/>
<organism evidence="3 4">
    <name type="scientific">Hyphomonas oceanitis SCH89</name>
    <dbReference type="NCBI Taxonomy" id="1280953"/>
    <lineage>
        <taxon>Bacteria</taxon>
        <taxon>Pseudomonadati</taxon>
        <taxon>Pseudomonadota</taxon>
        <taxon>Alphaproteobacteria</taxon>
        <taxon>Hyphomonadales</taxon>
        <taxon>Hyphomonadaceae</taxon>
        <taxon>Hyphomonas</taxon>
    </lineage>
</organism>
<protein>
    <submittedName>
        <fullName evidence="3">Uncharacterized protein</fullName>
    </submittedName>
</protein>
<feature type="compositionally biased region" description="Low complexity" evidence="1">
    <location>
        <begin position="116"/>
        <end position="128"/>
    </location>
</feature>
<gene>
    <name evidence="3" type="ORF">HOC_09419</name>
</gene>
<feature type="transmembrane region" description="Helical" evidence="2">
    <location>
        <begin position="35"/>
        <end position="53"/>
    </location>
</feature>
<reference evidence="3 4" key="1">
    <citation type="journal article" date="2014" name="Antonie Van Leeuwenhoek">
        <title>Hyphomonas beringensis sp. nov. and Hyphomonas chukchiensis sp. nov., isolated from surface seawater of the Bering Sea and Chukchi Sea.</title>
        <authorList>
            <person name="Li C."/>
            <person name="Lai Q."/>
            <person name="Li G."/>
            <person name="Dong C."/>
            <person name="Wang J."/>
            <person name="Liao Y."/>
            <person name="Shao Z."/>
        </authorList>
    </citation>
    <scope>NUCLEOTIDE SEQUENCE [LARGE SCALE GENOMIC DNA]</scope>
    <source>
        <strain evidence="3 4">SCH89</strain>
    </source>
</reference>
<evidence type="ECO:0000256" key="2">
    <source>
        <dbReference type="SAM" id="Phobius"/>
    </source>
</evidence>
<comment type="caution">
    <text evidence="3">The sequence shown here is derived from an EMBL/GenBank/DDBJ whole genome shotgun (WGS) entry which is preliminary data.</text>
</comment>
<feature type="region of interest" description="Disordered" evidence="1">
    <location>
        <begin position="62"/>
        <end position="157"/>
    </location>
</feature>
<evidence type="ECO:0000256" key="1">
    <source>
        <dbReference type="SAM" id="MobiDB-lite"/>
    </source>
</evidence>
<sequence length="157" mass="17296">MKRFLILFAIMLVVSVGLMWAMMAQNGYDLFDPRMSGMMLVAVLVAMYVSFRISRILAKRAERAEGGSPLKGAQKSKLSGLFNSKSQAQQAREARVAARRKQLIAEGKLEEEAPAEPEVAPTPAGEAPTRVPQSASVADKMAARRERYKRAKEEGKI</sequence>
<dbReference type="EMBL" id="ARYL01000012">
    <property type="protein sequence ID" value="KDA02655.1"/>
    <property type="molecule type" value="Genomic_DNA"/>
</dbReference>
<dbReference type="AlphaFoldDB" id="A0A059G7T3"/>
<keyword evidence="2" id="KW-1133">Transmembrane helix</keyword>
<dbReference type="STRING" id="1280953.HOC_09419"/>
<keyword evidence="2" id="KW-0472">Membrane</keyword>
<name>A0A059G7T3_9PROT</name>
<accession>A0A059G7T3</accession>
<feature type="compositionally biased region" description="Basic and acidic residues" evidence="1">
    <location>
        <begin position="141"/>
        <end position="157"/>
    </location>
</feature>
<keyword evidence="2" id="KW-0812">Transmembrane</keyword>